<dbReference type="InterPro" id="IPR051258">
    <property type="entry name" value="Diverse_Substrate_Transporter"/>
</dbReference>
<dbReference type="PANTHER" id="PTHR42920:SF23">
    <property type="entry name" value="EAMA DOMAIN-CONTAINING PROTEIN"/>
    <property type="match status" value="1"/>
</dbReference>
<evidence type="ECO:0000313" key="8">
    <source>
        <dbReference type="EMBL" id="KAL3793618.1"/>
    </source>
</evidence>
<dbReference type="InterPro" id="IPR000620">
    <property type="entry name" value="EamA_dom"/>
</dbReference>
<keyword evidence="5" id="KW-0472">Membrane</keyword>
<dbReference type="Pfam" id="PF00892">
    <property type="entry name" value="EamA"/>
    <property type="match status" value="1"/>
</dbReference>
<keyword evidence="9" id="KW-1185">Reference proteome</keyword>
<dbReference type="AlphaFoldDB" id="A0ABD3PZX0"/>
<evidence type="ECO:0000256" key="3">
    <source>
        <dbReference type="ARBA" id="ARBA00022692"/>
    </source>
</evidence>
<accession>A0ABD3PZX0</accession>
<feature type="chain" id="PRO_5044742083" description="EamA domain-containing protein" evidence="6">
    <location>
        <begin position="20"/>
        <end position="417"/>
    </location>
</feature>
<sequence>MRFSRTISIFILHQNGAAAFVAPPPQCNGINADGIQLLSIAPAKEVNAQIELKQNDNDLQIVNIEGMPQLEYSTEATEAGNSSNAAATTYRNGLATIGFITLLFASNSPVLHSAFELTSNTPPVLLINAIVSSVGLLGVVAVSPFLNQIVPDPSVGSKEPTATSNNALMEVLGSSAVAGLELGLWKMLGTTANIYGLSQTSSDHGAFLIQLTTLIVPSIQGLMGVPIPSRIWTAIGLALAGVFMFTQDPSQSDCASLQGDLLCALAAIFYATYDLRLFKWGKEVPTNELITTKMVTQSLLSIGLLFALGRDETQTFISQVSFSDLQLIGAVVIWSGLAVNCLAPYLQVSGQQAVGPARAQIVYASQPLWAAGMSYFFLGELVGTEGLIGGSAFLVAMFLAATAETPEPDCPQVECEV</sequence>
<evidence type="ECO:0000313" key="9">
    <source>
        <dbReference type="Proteomes" id="UP001530400"/>
    </source>
</evidence>
<keyword evidence="6" id="KW-0732">Signal</keyword>
<dbReference type="Proteomes" id="UP001530400">
    <property type="component" value="Unassembled WGS sequence"/>
</dbReference>
<keyword evidence="4" id="KW-1133">Transmembrane helix</keyword>
<feature type="signal peptide" evidence="6">
    <location>
        <begin position="1"/>
        <end position="19"/>
    </location>
</feature>
<keyword evidence="3" id="KW-0812">Transmembrane</keyword>
<dbReference type="PANTHER" id="PTHR42920">
    <property type="entry name" value="OS03G0707200 PROTEIN-RELATED"/>
    <property type="match status" value="1"/>
</dbReference>
<name>A0ABD3PZX0_9STRA</name>
<proteinExistence type="predicted"/>
<evidence type="ECO:0000256" key="2">
    <source>
        <dbReference type="ARBA" id="ARBA00022475"/>
    </source>
</evidence>
<protein>
    <recommendedName>
        <fullName evidence="7">EamA domain-containing protein</fullName>
    </recommendedName>
</protein>
<evidence type="ECO:0000259" key="7">
    <source>
        <dbReference type="Pfam" id="PF00892"/>
    </source>
</evidence>
<keyword evidence="2" id="KW-1003">Cell membrane</keyword>
<organism evidence="8 9">
    <name type="scientific">Cyclotella atomus</name>
    <dbReference type="NCBI Taxonomy" id="382360"/>
    <lineage>
        <taxon>Eukaryota</taxon>
        <taxon>Sar</taxon>
        <taxon>Stramenopiles</taxon>
        <taxon>Ochrophyta</taxon>
        <taxon>Bacillariophyta</taxon>
        <taxon>Coscinodiscophyceae</taxon>
        <taxon>Thalassiosirophycidae</taxon>
        <taxon>Stephanodiscales</taxon>
        <taxon>Stephanodiscaceae</taxon>
        <taxon>Cyclotella</taxon>
    </lineage>
</organism>
<dbReference type="InterPro" id="IPR037185">
    <property type="entry name" value="EmrE-like"/>
</dbReference>
<feature type="domain" description="EamA" evidence="7">
    <location>
        <begin position="259"/>
        <end position="400"/>
    </location>
</feature>
<gene>
    <name evidence="8" type="ORF">ACHAWO_001667</name>
</gene>
<reference evidence="8 9" key="1">
    <citation type="submission" date="2024-10" db="EMBL/GenBank/DDBJ databases">
        <title>Updated reference genomes for cyclostephanoid diatoms.</title>
        <authorList>
            <person name="Roberts W.R."/>
            <person name="Alverson A.J."/>
        </authorList>
    </citation>
    <scope>NUCLEOTIDE SEQUENCE [LARGE SCALE GENOMIC DNA]</scope>
    <source>
        <strain evidence="8 9">AJA010-31</strain>
    </source>
</reference>
<evidence type="ECO:0000256" key="5">
    <source>
        <dbReference type="ARBA" id="ARBA00023136"/>
    </source>
</evidence>
<comment type="subcellular location">
    <subcellularLocation>
        <location evidence="1">Cell membrane</location>
        <topology evidence="1">Multi-pass membrane protein</topology>
    </subcellularLocation>
</comment>
<dbReference type="EMBL" id="JALLPJ020000388">
    <property type="protein sequence ID" value="KAL3793618.1"/>
    <property type="molecule type" value="Genomic_DNA"/>
</dbReference>
<evidence type="ECO:0000256" key="1">
    <source>
        <dbReference type="ARBA" id="ARBA00004651"/>
    </source>
</evidence>
<evidence type="ECO:0000256" key="6">
    <source>
        <dbReference type="SAM" id="SignalP"/>
    </source>
</evidence>
<dbReference type="GO" id="GO:0005886">
    <property type="term" value="C:plasma membrane"/>
    <property type="evidence" value="ECO:0007669"/>
    <property type="project" value="UniProtKB-SubCell"/>
</dbReference>
<evidence type="ECO:0000256" key="4">
    <source>
        <dbReference type="ARBA" id="ARBA00022989"/>
    </source>
</evidence>
<dbReference type="SUPFAM" id="SSF103481">
    <property type="entry name" value="Multidrug resistance efflux transporter EmrE"/>
    <property type="match status" value="1"/>
</dbReference>
<comment type="caution">
    <text evidence="8">The sequence shown here is derived from an EMBL/GenBank/DDBJ whole genome shotgun (WGS) entry which is preliminary data.</text>
</comment>